<evidence type="ECO:0000313" key="3">
    <source>
        <dbReference type="Proteomes" id="UP000255515"/>
    </source>
</evidence>
<keyword evidence="1" id="KW-0175">Coiled coil</keyword>
<evidence type="ECO:0008006" key="4">
    <source>
        <dbReference type="Google" id="ProtNLM"/>
    </source>
</evidence>
<dbReference type="Pfam" id="PF19777">
    <property type="entry name" value="DUF6263"/>
    <property type="match status" value="1"/>
</dbReference>
<name>A0A381A0D0_9FLAO</name>
<dbReference type="Proteomes" id="UP000255515">
    <property type="component" value="Unassembled WGS sequence"/>
</dbReference>
<accession>A0A381A0D0</accession>
<organism evidence="2 3">
    <name type="scientific">Bergeyella zoohelcum</name>
    <dbReference type="NCBI Taxonomy" id="1015"/>
    <lineage>
        <taxon>Bacteria</taxon>
        <taxon>Pseudomonadati</taxon>
        <taxon>Bacteroidota</taxon>
        <taxon>Flavobacteriia</taxon>
        <taxon>Flavobacteriales</taxon>
        <taxon>Weeksellaceae</taxon>
        <taxon>Bergeyella</taxon>
    </lineage>
</organism>
<feature type="coiled-coil region" evidence="1">
    <location>
        <begin position="188"/>
        <end position="215"/>
    </location>
</feature>
<dbReference type="RefSeq" id="WP_002665142.1">
    <property type="nucleotide sequence ID" value="NZ_UFTJ01000005.1"/>
</dbReference>
<evidence type="ECO:0000313" key="2">
    <source>
        <dbReference type="EMBL" id="SUV53290.1"/>
    </source>
</evidence>
<dbReference type="AlphaFoldDB" id="A0A381A0D0"/>
<reference evidence="2 3" key="1">
    <citation type="submission" date="2018-06" db="EMBL/GenBank/DDBJ databases">
        <authorList>
            <consortium name="Pathogen Informatics"/>
            <person name="Doyle S."/>
        </authorList>
    </citation>
    <scope>NUCLEOTIDE SEQUENCE [LARGE SCALE GENOMIC DNA]</scope>
    <source>
        <strain evidence="2 3">NCTC11661</strain>
    </source>
</reference>
<dbReference type="InterPro" id="IPR046230">
    <property type="entry name" value="DUF6263"/>
</dbReference>
<gene>
    <name evidence="2" type="ORF">NCTC11661_02439</name>
</gene>
<proteinExistence type="predicted"/>
<sequence>MKKITATLAISIALFSCNKKETKTIEQVDPKTGKVTQIEVPVQDSVEIAKKEAEKFAIRDSAGIYHQYLRLEVGEEYPFTTQQKDVATVKMPDGTSQTVTRENTDVINFKVNAVQGGVYDMDIIFVSKKTIQTGMGVTQTVDTKAPAPKDEGLKNRWEIEKALTGNTLKMKLKENGEIVSITGFDAVYNKLNTTVAKLTKDKKQQEAVLKEMKTSFTEKIIRDQFSKNIFILPKKGAKIGETWSHSENVSPDGKVKLTSNYTLKKVENGIAEITVSGGVPKQTQKDTQQGVTQTLTSELSQNGSYQFDAKTGWIKSQNITVKNKESQSFTDGKRTETMTNSSVMTVIVNPSK</sequence>
<dbReference type="PROSITE" id="PS51257">
    <property type="entry name" value="PROKAR_LIPOPROTEIN"/>
    <property type="match status" value="1"/>
</dbReference>
<dbReference type="EMBL" id="UFTJ01000005">
    <property type="protein sequence ID" value="SUV53290.1"/>
    <property type="molecule type" value="Genomic_DNA"/>
</dbReference>
<evidence type="ECO:0000256" key="1">
    <source>
        <dbReference type="SAM" id="Coils"/>
    </source>
</evidence>
<protein>
    <recommendedName>
        <fullName evidence="4">Lipoprotein</fullName>
    </recommendedName>
</protein>